<gene>
    <name evidence="2" type="ORF">C7212DRAFT_365364</name>
</gene>
<dbReference type="Proteomes" id="UP000246991">
    <property type="component" value="Unassembled WGS sequence"/>
</dbReference>
<evidence type="ECO:0000313" key="3">
    <source>
        <dbReference type="Proteomes" id="UP000246991"/>
    </source>
</evidence>
<evidence type="ECO:0000256" key="1">
    <source>
        <dbReference type="SAM" id="MobiDB-lite"/>
    </source>
</evidence>
<proteinExistence type="predicted"/>
<reference evidence="2 3" key="1">
    <citation type="submission" date="2018-03" db="EMBL/GenBank/DDBJ databases">
        <title>Genomes of Pezizomycetes fungi and the evolution of truffles.</title>
        <authorList>
            <person name="Murat C."/>
            <person name="Payen T."/>
            <person name="Noel B."/>
            <person name="Kuo A."/>
            <person name="Martin F.M."/>
        </authorList>
    </citation>
    <scope>NUCLEOTIDE SEQUENCE [LARGE SCALE GENOMIC DNA]</scope>
    <source>
        <strain evidence="2">091103-1</strain>
    </source>
</reference>
<feature type="compositionally biased region" description="Low complexity" evidence="1">
    <location>
        <begin position="20"/>
        <end position="30"/>
    </location>
</feature>
<name>A0A317SIU9_9PEZI</name>
<dbReference type="EMBL" id="PYWC01000063">
    <property type="protein sequence ID" value="PWW74379.1"/>
    <property type="molecule type" value="Genomic_DNA"/>
</dbReference>
<dbReference type="STRING" id="42249.A0A317SIU9"/>
<feature type="compositionally biased region" description="Polar residues" evidence="1">
    <location>
        <begin position="1"/>
        <end position="12"/>
    </location>
</feature>
<dbReference type="AlphaFoldDB" id="A0A317SIU9"/>
<sequence>MDTTYTHQTVTTPSPPHRPQQQQQQQQQHQVYKDTPLYPTHPFAHTHHQNTYHLDPITTASQTSIIPEPMYYQAPTPTAIANPNFVAAAQLGAIYPQDMELDNWLHGSYMQDLSQWVSPGAFSWAYSVTFCSALFG</sequence>
<evidence type="ECO:0000313" key="2">
    <source>
        <dbReference type="EMBL" id="PWW74379.1"/>
    </source>
</evidence>
<keyword evidence="3" id="KW-1185">Reference proteome</keyword>
<protein>
    <submittedName>
        <fullName evidence="2">Uncharacterized protein</fullName>
    </submittedName>
</protein>
<organism evidence="2 3">
    <name type="scientific">Tuber magnatum</name>
    <name type="common">white Piedmont truffle</name>
    <dbReference type="NCBI Taxonomy" id="42249"/>
    <lineage>
        <taxon>Eukaryota</taxon>
        <taxon>Fungi</taxon>
        <taxon>Dikarya</taxon>
        <taxon>Ascomycota</taxon>
        <taxon>Pezizomycotina</taxon>
        <taxon>Pezizomycetes</taxon>
        <taxon>Pezizales</taxon>
        <taxon>Tuberaceae</taxon>
        <taxon>Tuber</taxon>
    </lineage>
</organism>
<comment type="caution">
    <text evidence="2">The sequence shown here is derived from an EMBL/GenBank/DDBJ whole genome shotgun (WGS) entry which is preliminary data.</text>
</comment>
<feature type="region of interest" description="Disordered" evidence="1">
    <location>
        <begin position="1"/>
        <end position="45"/>
    </location>
</feature>
<accession>A0A317SIU9</accession>